<evidence type="ECO:0000256" key="8">
    <source>
        <dbReference type="PROSITE-ProRule" id="PRU01360"/>
    </source>
</evidence>
<dbReference type="Pfam" id="PF13715">
    <property type="entry name" value="CarbopepD_reg_2"/>
    <property type="match status" value="1"/>
</dbReference>
<name>A0A3B7MJF4_9BACT</name>
<evidence type="ECO:0000256" key="2">
    <source>
        <dbReference type="ARBA" id="ARBA00022448"/>
    </source>
</evidence>
<keyword evidence="2 8" id="KW-0813">Transport</keyword>
<dbReference type="RefSeq" id="WP_119049197.1">
    <property type="nucleotide sequence ID" value="NZ_CP032157.1"/>
</dbReference>
<dbReference type="NCBIfam" id="TIGR04056">
    <property type="entry name" value="OMP_RagA_SusC"/>
    <property type="match status" value="1"/>
</dbReference>
<evidence type="ECO:0000256" key="3">
    <source>
        <dbReference type="ARBA" id="ARBA00022452"/>
    </source>
</evidence>
<dbReference type="OrthoDB" id="9768177at2"/>
<feature type="signal peptide" evidence="10">
    <location>
        <begin position="1"/>
        <end position="23"/>
    </location>
</feature>
<dbReference type="PROSITE" id="PS52016">
    <property type="entry name" value="TONB_DEPENDENT_REC_3"/>
    <property type="match status" value="1"/>
</dbReference>
<evidence type="ECO:0000256" key="6">
    <source>
        <dbReference type="ARBA" id="ARBA00023136"/>
    </source>
</evidence>
<dbReference type="GO" id="GO:0009279">
    <property type="term" value="C:cell outer membrane"/>
    <property type="evidence" value="ECO:0007669"/>
    <property type="project" value="UniProtKB-SubCell"/>
</dbReference>
<dbReference type="Gene3D" id="2.170.130.10">
    <property type="entry name" value="TonB-dependent receptor, plug domain"/>
    <property type="match status" value="1"/>
</dbReference>
<evidence type="ECO:0000259" key="12">
    <source>
        <dbReference type="Pfam" id="PF07715"/>
    </source>
</evidence>
<dbReference type="InterPro" id="IPR037066">
    <property type="entry name" value="Plug_dom_sf"/>
</dbReference>
<accession>A0A3B7MJF4</accession>
<evidence type="ECO:0000256" key="4">
    <source>
        <dbReference type="ARBA" id="ARBA00022692"/>
    </source>
</evidence>
<proteinExistence type="inferred from homology"/>
<dbReference type="Pfam" id="PF00593">
    <property type="entry name" value="TonB_dep_Rec_b-barrel"/>
    <property type="match status" value="1"/>
</dbReference>
<evidence type="ECO:0000256" key="9">
    <source>
        <dbReference type="RuleBase" id="RU003357"/>
    </source>
</evidence>
<evidence type="ECO:0000259" key="11">
    <source>
        <dbReference type="Pfam" id="PF00593"/>
    </source>
</evidence>
<evidence type="ECO:0000313" key="13">
    <source>
        <dbReference type="EMBL" id="AXY73359.1"/>
    </source>
</evidence>
<dbReference type="SUPFAM" id="SSF49464">
    <property type="entry name" value="Carboxypeptidase regulatory domain-like"/>
    <property type="match status" value="1"/>
</dbReference>
<dbReference type="Pfam" id="PF07715">
    <property type="entry name" value="Plug"/>
    <property type="match status" value="1"/>
</dbReference>
<feature type="chain" id="PRO_5017801879" evidence="10">
    <location>
        <begin position="24"/>
        <end position="996"/>
    </location>
</feature>
<evidence type="ECO:0000313" key="14">
    <source>
        <dbReference type="Proteomes" id="UP000263900"/>
    </source>
</evidence>
<dbReference type="InterPro" id="IPR023997">
    <property type="entry name" value="TonB-dep_OMP_SusC/RagA_CS"/>
</dbReference>
<dbReference type="InterPro" id="IPR008969">
    <property type="entry name" value="CarboxyPept-like_regulatory"/>
</dbReference>
<feature type="domain" description="TonB-dependent receptor plug" evidence="12">
    <location>
        <begin position="129"/>
        <end position="234"/>
    </location>
</feature>
<dbReference type="NCBIfam" id="TIGR04057">
    <property type="entry name" value="SusC_RagA_signa"/>
    <property type="match status" value="1"/>
</dbReference>
<dbReference type="Proteomes" id="UP000263900">
    <property type="component" value="Chromosome"/>
</dbReference>
<protein>
    <submittedName>
        <fullName evidence="13">SusC/RagA family TonB-linked outer membrane protein</fullName>
    </submittedName>
</protein>
<gene>
    <name evidence="13" type="ORF">D3H65_04905</name>
</gene>
<keyword evidence="10" id="KW-0732">Signal</keyword>
<dbReference type="InterPro" id="IPR000531">
    <property type="entry name" value="Beta-barrel_TonB"/>
</dbReference>
<organism evidence="13 14">
    <name type="scientific">Paraflavitalea soli</name>
    <dbReference type="NCBI Taxonomy" id="2315862"/>
    <lineage>
        <taxon>Bacteria</taxon>
        <taxon>Pseudomonadati</taxon>
        <taxon>Bacteroidota</taxon>
        <taxon>Chitinophagia</taxon>
        <taxon>Chitinophagales</taxon>
        <taxon>Chitinophagaceae</taxon>
        <taxon>Paraflavitalea</taxon>
    </lineage>
</organism>
<keyword evidence="6 8" id="KW-0472">Membrane</keyword>
<dbReference type="Gene3D" id="2.40.170.20">
    <property type="entry name" value="TonB-dependent receptor, beta-barrel domain"/>
    <property type="match status" value="1"/>
</dbReference>
<dbReference type="InterPro" id="IPR036942">
    <property type="entry name" value="Beta-barrel_TonB_sf"/>
</dbReference>
<dbReference type="InterPro" id="IPR023996">
    <property type="entry name" value="TonB-dep_OMP_SusC/RagA"/>
</dbReference>
<evidence type="ECO:0000256" key="1">
    <source>
        <dbReference type="ARBA" id="ARBA00004571"/>
    </source>
</evidence>
<sequence>MIKLIAGAGIVSCLCFSPVSVRAFAPDLPFYKKAPVAITVTGVVKDAKGNPLPGISVQVKNAQQGTATDAKGAFSIEVPSGESILAFSGTGFAPQEVKVGNQTTLNITLQTSSANLDEVVVVGYGKQKKGEVTSAVASVKSEDFTKGFARDAGQLIQGKVAGVSVVTASGDPNATTQISLRGSSTIMSSTQPLVLIDGIPGALNTVAPEDIESIDVLKDGSAAAIYGTRGTNGVVLITTRKKGNRPSTVTYEGQVNVQTIARKMDFLDADGYRRGIKEGIFPANTDMGTSTDWLDVISRKPVSQTHNISFQGGNAQTNYVATLNLRQWQGFFKRSENEQLLGRADINHSMFDGKLKLNLNVIGRNRKYFDAPNYAYIYRQAIIRNPTDSVYNSAGFYREDPNAYNYDNPLRPIQEVDGESVQNEMRYNVNVLFTPIRNLNLKLLLSSVKRTNLNGYAENKNHRASETLRRTGYASRGTDYLRDNLLEFTTDYTHIMDLHKVTIMGGYSYQDVTSEGFSANNSNFPTDLYSYNRLQSGDALQLANGAVGMSSFKNNNKLIGFFGRLNYVFDEKYLISAIVRHEGSSKFGANYKWGTFPAASLGWRISRESFMSNVDFINDLKLRAGFGITGTVPNDPYMSLISLNYSNNRFLYNGGWIQPIEPVRNRNPDLRWEKKTEINFGLDFAIWSNRISGSIDVYQRRTKDMLYNFPVPVPPNFQSSTLANAGEMKNQGIEILLNADIVRTKDFQFRGNVTWSYNKNTLVSISSDDRFKLANDFFDAGHTGEPIQIITHRVKVGQPIGNFFGYKSIDVDDSGKWIIEDKDGKPKLLSAASGDDRKILGNGVPKHTAGVNLSFSYKRIDLAVNMRGQFGYQILNYQRMYYENPTVKAYNMLESAFDKVYGKARLSSPLAYVSHYIENGDHWKIDNVTLGYNFNVGGNKYIKNLRVFASGLNLIVITGYKGIDPEVSRLGLDPGSDSRDKYPTMRTFTAGVNMTF</sequence>
<comment type="similarity">
    <text evidence="8 9">Belongs to the TonB-dependent receptor family.</text>
</comment>
<dbReference type="InterPro" id="IPR039426">
    <property type="entry name" value="TonB-dep_rcpt-like"/>
</dbReference>
<keyword evidence="7 8" id="KW-0998">Cell outer membrane</keyword>
<keyword evidence="14" id="KW-1185">Reference proteome</keyword>
<keyword evidence="4 8" id="KW-0812">Transmembrane</keyword>
<dbReference type="InterPro" id="IPR012910">
    <property type="entry name" value="Plug_dom"/>
</dbReference>
<dbReference type="EMBL" id="CP032157">
    <property type="protein sequence ID" value="AXY73359.1"/>
    <property type="molecule type" value="Genomic_DNA"/>
</dbReference>
<evidence type="ECO:0000256" key="10">
    <source>
        <dbReference type="SAM" id="SignalP"/>
    </source>
</evidence>
<evidence type="ECO:0000256" key="7">
    <source>
        <dbReference type="ARBA" id="ARBA00023237"/>
    </source>
</evidence>
<reference evidence="13 14" key="1">
    <citation type="submission" date="2018-09" db="EMBL/GenBank/DDBJ databases">
        <title>Genome sequencing of strain 6GH32-13.</title>
        <authorList>
            <person name="Weon H.-Y."/>
            <person name="Heo J."/>
            <person name="Kwon S.-W."/>
        </authorList>
    </citation>
    <scope>NUCLEOTIDE SEQUENCE [LARGE SCALE GENOMIC DNA]</scope>
    <source>
        <strain evidence="13 14">5GH32-13</strain>
    </source>
</reference>
<keyword evidence="3 8" id="KW-1134">Transmembrane beta strand</keyword>
<feature type="domain" description="TonB-dependent receptor-like beta-barrel" evidence="11">
    <location>
        <begin position="376"/>
        <end position="954"/>
    </location>
</feature>
<comment type="subcellular location">
    <subcellularLocation>
        <location evidence="1 8">Cell outer membrane</location>
        <topology evidence="1 8">Multi-pass membrane protein</topology>
    </subcellularLocation>
</comment>
<dbReference type="SUPFAM" id="SSF56935">
    <property type="entry name" value="Porins"/>
    <property type="match status" value="1"/>
</dbReference>
<dbReference type="KEGG" id="pseg:D3H65_04905"/>
<dbReference type="AlphaFoldDB" id="A0A3B7MJF4"/>
<dbReference type="Gene3D" id="2.60.40.1120">
    <property type="entry name" value="Carboxypeptidase-like, regulatory domain"/>
    <property type="match status" value="1"/>
</dbReference>
<keyword evidence="5 9" id="KW-0798">TonB box</keyword>
<evidence type="ECO:0000256" key="5">
    <source>
        <dbReference type="ARBA" id="ARBA00023077"/>
    </source>
</evidence>